<reference evidence="2" key="1">
    <citation type="submission" date="2020-10" db="EMBL/GenBank/DDBJ databases">
        <authorList>
            <person name="Gilroy R."/>
        </authorList>
    </citation>
    <scope>NUCLEOTIDE SEQUENCE</scope>
    <source>
        <strain evidence="2">7293</strain>
    </source>
</reference>
<reference evidence="2" key="2">
    <citation type="journal article" date="2021" name="PeerJ">
        <title>Extensive microbial diversity within the chicken gut microbiome revealed by metagenomics and culture.</title>
        <authorList>
            <person name="Gilroy R."/>
            <person name="Ravi A."/>
            <person name="Getino M."/>
            <person name="Pursley I."/>
            <person name="Horton D.L."/>
            <person name="Alikhan N.F."/>
            <person name="Baker D."/>
            <person name="Gharbi K."/>
            <person name="Hall N."/>
            <person name="Watson M."/>
            <person name="Adriaenssens E.M."/>
            <person name="Foster-Nyarko E."/>
            <person name="Jarju S."/>
            <person name="Secka A."/>
            <person name="Antonio M."/>
            <person name="Oren A."/>
            <person name="Chaudhuri R.R."/>
            <person name="La Ragione R."/>
            <person name="Hildebrand F."/>
            <person name="Pallen M.J."/>
        </authorList>
    </citation>
    <scope>NUCLEOTIDE SEQUENCE</scope>
    <source>
        <strain evidence="2">7293</strain>
    </source>
</reference>
<gene>
    <name evidence="2" type="ORF">IAA97_02015</name>
</gene>
<dbReference type="Proteomes" id="UP000823615">
    <property type="component" value="Unassembled WGS sequence"/>
</dbReference>
<dbReference type="InterPro" id="IPR013783">
    <property type="entry name" value="Ig-like_fold"/>
</dbReference>
<name>A0A9D9H449_9SPIO</name>
<evidence type="ECO:0000313" key="3">
    <source>
        <dbReference type="Proteomes" id="UP000823615"/>
    </source>
</evidence>
<feature type="chain" id="PRO_5039061741" evidence="1">
    <location>
        <begin position="22"/>
        <end position="384"/>
    </location>
</feature>
<dbReference type="EMBL" id="JADIMT010000032">
    <property type="protein sequence ID" value="MBO8435741.1"/>
    <property type="molecule type" value="Genomic_DNA"/>
</dbReference>
<evidence type="ECO:0000313" key="2">
    <source>
        <dbReference type="EMBL" id="MBO8435741.1"/>
    </source>
</evidence>
<organism evidence="2 3">
    <name type="scientific">Candidatus Ornithospirochaeta stercoripullorum</name>
    <dbReference type="NCBI Taxonomy" id="2840899"/>
    <lineage>
        <taxon>Bacteria</taxon>
        <taxon>Pseudomonadati</taxon>
        <taxon>Spirochaetota</taxon>
        <taxon>Spirochaetia</taxon>
        <taxon>Spirochaetales</taxon>
        <taxon>Spirochaetaceae</taxon>
        <taxon>Spirochaetaceae incertae sedis</taxon>
        <taxon>Candidatus Ornithospirochaeta</taxon>
    </lineage>
</organism>
<dbReference type="Gene3D" id="2.60.40.10">
    <property type="entry name" value="Immunoglobulins"/>
    <property type="match status" value="1"/>
</dbReference>
<comment type="caution">
    <text evidence="2">The sequence shown here is derived from an EMBL/GenBank/DDBJ whole genome shotgun (WGS) entry which is preliminary data.</text>
</comment>
<sequence>MKRKTTGIVAILLIASMTLWAADTSELRGKFTDSLANGNLEEAISNYDEMVSQAGKDYQKAQRSYEKALEAGNKPKAMEAWRDMHSSYYMAMTRDETDDMLALILAEDEDARIEDAKWLEANSRYYSPSITYEWSSSGDNYSFSYSSTSSVIPGESIILPDKDDIRVSSAAGILSGWGITPDEVTYQPGETIAAPLTDQTLYAIWTTEVVFKDSVTGMESTINDVADGDLIDVPALTEEDDSFVFAGWVDRSTGEYIAPDETEFELEGNGAVFEALWKNAELSDLEAKHYAIDSLPVNTQVDLTFVIANNGTENLKNVKIECTGDESLSVLSGNGSVRMVGAGDSVTLTGLRVVGTEAGEHMLHISATDRDGDSWSTDFTVTVV</sequence>
<protein>
    <submittedName>
        <fullName evidence="2">Uncharacterized protein</fullName>
    </submittedName>
</protein>
<accession>A0A9D9H449</accession>
<proteinExistence type="predicted"/>
<dbReference type="AlphaFoldDB" id="A0A9D9H449"/>
<feature type="signal peptide" evidence="1">
    <location>
        <begin position="1"/>
        <end position="21"/>
    </location>
</feature>
<evidence type="ECO:0000256" key="1">
    <source>
        <dbReference type="SAM" id="SignalP"/>
    </source>
</evidence>
<keyword evidence="1" id="KW-0732">Signal</keyword>